<reference evidence="2 3" key="1">
    <citation type="journal article" date="2012" name="Genome Biol.">
        <title>Genome and low-iron response of an oceanic diatom adapted to chronic iron limitation.</title>
        <authorList>
            <person name="Lommer M."/>
            <person name="Specht M."/>
            <person name="Roy A.S."/>
            <person name="Kraemer L."/>
            <person name="Andreson R."/>
            <person name="Gutowska M.A."/>
            <person name="Wolf J."/>
            <person name="Bergner S.V."/>
            <person name="Schilhabel M.B."/>
            <person name="Klostermeier U.C."/>
            <person name="Beiko R.G."/>
            <person name="Rosenstiel P."/>
            <person name="Hippler M."/>
            <person name="Laroche J."/>
        </authorList>
    </citation>
    <scope>NUCLEOTIDE SEQUENCE [LARGE SCALE GENOMIC DNA]</scope>
    <source>
        <strain evidence="2 3">CCMP1005</strain>
    </source>
</reference>
<dbReference type="PANTHER" id="PTHR34801">
    <property type="entry name" value="EXPRESSED PROTEIN"/>
    <property type="match status" value="1"/>
</dbReference>
<feature type="signal peptide" evidence="1">
    <location>
        <begin position="1"/>
        <end position="15"/>
    </location>
</feature>
<dbReference type="PANTHER" id="PTHR34801:SF6">
    <property type="entry name" value="SLL1620 PROTEIN"/>
    <property type="match status" value="1"/>
</dbReference>
<evidence type="ECO:0000313" key="3">
    <source>
        <dbReference type="Proteomes" id="UP000266841"/>
    </source>
</evidence>
<dbReference type="OMA" id="NCIRTTW"/>
<accession>K0SIJ1</accession>
<dbReference type="EMBL" id="AGNL01025592">
    <property type="protein sequence ID" value="EJK58322.1"/>
    <property type="molecule type" value="Genomic_DNA"/>
</dbReference>
<gene>
    <name evidence="2" type="ORF">THAOC_21568</name>
</gene>
<evidence type="ECO:0000313" key="2">
    <source>
        <dbReference type="EMBL" id="EJK58322.1"/>
    </source>
</evidence>
<name>K0SIJ1_THAOC</name>
<dbReference type="OrthoDB" id="41501at2759"/>
<comment type="caution">
    <text evidence="2">The sequence shown here is derived from an EMBL/GenBank/DDBJ whole genome shotgun (WGS) entry which is preliminary data.</text>
</comment>
<keyword evidence="1" id="KW-0732">Signal</keyword>
<keyword evidence="3" id="KW-1185">Reference proteome</keyword>
<dbReference type="AlphaFoldDB" id="K0SIJ1"/>
<organism evidence="2 3">
    <name type="scientific">Thalassiosira oceanica</name>
    <name type="common">Marine diatom</name>
    <dbReference type="NCBI Taxonomy" id="159749"/>
    <lineage>
        <taxon>Eukaryota</taxon>
        <taxon>Sar</taxon>
        <taxon>Stramenopiles</taxon>
        <taxon>Ochrophyta</taxon>
        <taxon>Bacillariophyta</taxon>
        <taxon>Coscinodiscophyceae</taxon>
        <taxon>Thalassiosirophycidae</taxon>
        <taxon>Thalassiosirales</taxon>
        <taxon>Thalassiosiraceae</taxon>
        <taxon>Thalassiosira</taxon>
    </lineage>
</organism>
<sequence length="186" mass="19225">MKAIVGCLLLCAAEAFAPSFSTRGTSSLEMISRRDAVISASSLVASVASVPAANAISACPPNSNNCVRASWSPPSSTSASDAANELRDALNSYPQGGQEGGKVDGGGYSFVSDKDGNFVLEYKSGLGFFAKAFNGGKPFVDDLVIEPNGSAFEVRSSSRVGDSDLGVNGKRLAYIGNILKEKGWSI</sequence>
<dbReference type="eggNOG" id="ENOG502S9J4">
    <property type="taxonomic scope" value="Eukaryota"/>
</dbReference>
<dbReference type="Pfam" id="PF07386">
    <property type="entry name" value="DUF1499"/>
    <property type="match status" value="1"/>
</dbReference>
<protein>
    <submittedName>
        <fullName evidence="2">Uncharacterized protein</fullName>
    </submittedName>
</protein>
<dbReference type="InterPro" id="IPR010865">
    <property type="entry name" value="DUF1499"/>
</dbReference>
<evidence type="ECO:0000256" key="1">
    <source>
        <dbReference type="SAM" id="SignalP"/>
    </source>
</evidence>
<dbReference type="Proteomes" id="UP000266841">
    <property type="component" value="Unassembled WGS sequence"/>
</dbReference>
<feature type="chain" id="PRO_5012836276" evidence="1">
    <location>
        <begin position="16"/>
        <end position="186"/>
    </location>
</feature>
<proteinExistence type="predicted"/>